<dbReference type="OrthoDB" id="668540at2759"/>
<feature type="repeat" description="Pumilio" evidence="2">
    <location>
        <begin position="423"/>
        <end position="460"/>
    </location>
</feature>
<feature type="domain" description="PUM-HD" evidence="4">
    <location>
        <begin position="145"/>
        <end position="486"/>
    </location>
</feature>
<dbReference type="GO" id="GO:0005737">
    <property type="term" value="C:cytoplasm"/>
    <property type="evidence" value="ECO:0007669"/>
    <property type="project" value="TreeGrafter"/>
</dbReference>
<proteinExistence type="predicted"/>
<evidence type="ECO:0000313" key="5">
    <source>
        <dbReference type="EMBL" id="CBK24588.2"/>
    </source>
</evidence>
<evidence type="ECO:0000256" key="2">
    <source>
        <dbReference type="PROSITE-ProRule" id="PRU00317"/>
    </source>
</evidence>
<keyword evidence="1" id="KW-0677">Repeat</keyword>
<feature type="repeat" description="Pumilio" evidence="2">
    <location>
        <begin position="205"/>
        <end position="240"/>
    </location>
</feature>
<dbReference type="Pfam" id="PF00806">
    <property type="entry name" value="PUF"/>
    <property type="match status" value="1"/>
</dbReference>
<dbReference type="GeneID" id="24921339"/>
<dbReference type="SUPFAM" id="SSF48371">
    <property type="entry name" value="ARM repeat"/>
    <property type="match status" value="1"/>
</dbReference>
<keyword evidence="6" id="KW-1185">Reference proteome</keyword>
<dbReference type="Gene3D" id="1.25.10.10">
    <property type="entry name" value="Leucine-rich Repeat Variant"/>
    <property type="match status" value="1"/>
</dbReference>
<dbReference type="OMA" id="NTHMASQ"/>
<evidence type="ECO:0000313" key="6">
    <source>
        <dbReference type="Proteomes" id="UP000008312"/>
    </source>
</evidence>
<gene>
    <name evidence="5" type="ORF">GSBLH_T00004303001</name>
</gene>
<feature type="repeat" description="Pumilio" evidence="2">
    <location>
        <begin position="279"/>
        <end position="318"/>
    </location>
</feature>
<feature type="repeat" description="Pumilio" evidence="2">
    <location>
        <begin position="351"/>
        <end position="386"/>
    </location>
</feature>
<dbReference type="InterPro" id="IPR016024">
    <property type="entry name" value="ARM-type_fold"/>
</dbReference>
<feature type="compositionally biased region" description="Low complexity" evidence="3">
    <location>
        <begin position="118"/>
        <end position="136"/>
    </location>
</feature>
<dbReference type="AlphaFoldDB" id="D8M949"/>
<dbReference type="PROSITE" id="PS50302">
    <property type="entry name" value="PUM"/>
    <property type="match status" value="6"/>
</dbReference>
<dbReference type="FunFam" id="1.25.10.10:FF:000237">
    <property type="entry name" value="Pumilio homolog 9"/>
    <property type="match status" value="1"/>
</dbReference>
<dbReference type="PANTHER" id="PTHR12537:SF13">
    <property type="entry name" value="PUMILIO HOMOLOGY DOMAIN FAMILY MEMBER 4"/>
    <property type="match status" value="1"/>
</dbReference>
<dbReference type="CDD" id="cd07920">
    <property type="entry name" value="Pumilio"/>
    <property type="match status" value="1"/>
</dbReference>
<dbReference type="Pfam" id="PF22493">
    <property type="entry name" value="PUF_NOP9"/>
    <property type="match status" value="1"/>
</dbReference>
<dbReference type="PANTHER" id="PTHR12537">
    <property type="entry name" value="RNA BINDING PROTEIN PUMILIO-RELATED"/>
    <property type="match status" value="1"/>
</dbReference>
<name>D8M949_BLAHO</name>
<dbReference type="PROSITE" id="PS50303">
    <property type="entry name" value="PUM_HD"/>
    <property type="match status" value="1"/>
</dbReference>
<dbReference type="InterPro" id="IPR033712">
    <property type="entry name" value="Pumilio_RNA-bd"/>
</dbReference>
<organism evidence="5">
    <name type="scientific">Blastocystis hominis</name>
    <dbReference type="NCBI Taxonomy" id="12968"/>
    <lineage>
        <taxon>Eukaryota</taxon>
        <taxon>Sar</taxon>
        <taxon>Stramenopiles</taxon>
        <taxon>Bigyra</taxon>
        <taxon>Opalozoa</taxon>
        <taxon>Opalinata</taxon>
        <taxon>Blastocystidae</taxon>
        <taxon>Blastocystis</taxon>
    </lineage>
</organism>
<evidence type="ECO:0000256" key="1">
    <source>
        <dbReference type="ARBA" id="ARBA00022737"/>
    </source>
</evidence>
<sequence length="497" mass="55737">MNNLKNGYGTMMSRPLSSSSNGFMLSSFDNDDFTRPYNNSLTPPSLPSSFTPMKNMYGENGVMMNDFMSDSGYSPRAHYSPVPTSPYVDADISPRRILGVQSSASNCLMMPSESPRIQRSMSTRSPPSSSLSSTLEVGGGSGGGFQHSSSFKRKDNAKSAMWQSNDIDSYRGHIKEMSHDHNGCRALQSCLDNASQKMIPIIYEEVGDSLTELMMDSFGNYLFQKLLDVSSVEQRREVLRKVKHKIVAASFDVHGTRSVQKLIQICHGQEDMLKDIMDALRGNIAKLSSDSNGNHVIQRCLNHMPEEYKVYVYEEVVKSCVNISMQRHGCCVVQRCLDFAPEKYHNMMLDAIVNSAVELICDPFGNYVIQYLIEKGKESEKERIARCVLGKVVALSCQKYSSNVIEKILLFAPESVRNEVVAELAECPKLRDVLHDIYANYVIQQALKLESKGQQRMLYNAVRPYEEELSRSTGGKHILNQLNEISGRQGNQGWTKT</sequence>
<dbReference type="Proteomes" id="UP000008312">
    <property type="component" value="Unassembled WGS sequence"/>
</dbReference>
<feature type="repeat" description="Pumilio" evidence="2">
    <location>
        <begin position="387"/>
        <end position="422"/>
    </location>
</feature>
<accession>D8M949</accession>
<protein>
    <recommendedName>
        <fullName evidence="4">PUM-HD domain-containing protein</fullName>
    </recommendedName>
</protein>
<dbReference type="InterPro" id="IPR001313">
    <property type="entry name" value="Pumilio_RNA-bd_rpt"/>
</dbReference>
<dbReference type="GO" id="GO:0010608">
    <property type="term" value="P:post-transcriptional regulation of gene expression"/>
    <property type="evidence" value="ECO:0007669"/>
    <property type="project" value="TreeGrafter"/>
</dbReference>
<evidence type="ECO:0000259" key="4">
    <source>
        <dbReference type="PROSITE" id="PS50303"/>
    </source>
</evidence>
<feature type="repeat" description="Pumilio" evidence="2">
    <location>
        <begin position="169"/>
        <end position="204"/>
    </location>
</feature>
<dbReference type="EMBL" id="FN668688">
    <property type="protein sequence ID" value="CBK24588.2"/>
    <property type="molecule type" value="Genomic_DNA"/>
</dbReference>
<feature type="region of interest" description="Disordered" evidence="3">
    <location>
        <begin position="117"/>
        <end position="158"/>
    </location>
</feature>
<dbReference type="RefSeq" id="XP_012898636.1">
    <property type="nucleotide sequence ID" value="XM_013043182.1"/>
</dbReference>
<evidence type="ECO:0000256" key="3">
    <source>
        <dbReference type="SAM" id="MobiDB-lite"/>
    </source>
</evidence>
<dbReference type="GO" id="GO:0003729">
    <property type="term" value="F:mRNA binding"/>
    <property type="evidence" value="ECO:0007669"/>
    <property type="project" value="TreeGrafter"/>
</dbReference>
<dbReference type="SMART" id="SM00025">
    <property type="entry name" value="Pumilio"/>
    <property type="match status" value="8"/>
</dbReference>
<dbReference type="InterPro" id="IPR011989">
    <property type="entry name" value="ARM-like"/>
</dbReference>
<dbReference type="InterPro" id="IPR033133">
    <property type="entry name" value="PUM-HD"/>
</dbReference>
<reference evidence="5" key="1">
    <citation type="submission" date="2010-02" db="EMBL/GenBank/DDBJ databases">
        <title>Sequencing and annotation of the Blastocystis hominis genome.</title>
        <authorList>
            <person name="Wincker P."/>
        </authorList>
    </citation>
    <scope>NUCLEOTIDE SEQUENCE</scope>
    <source>
        <strain evidence="5">Singapore isolate B</strain>
    </source>
</reference>
<dbReference type="InParanoid" id="D8M949"/>